<evidence type="ECO:0000313" key="5">
    <source>
        <dbReference type="Proteomes" id="UP001150904"/>
    </source>
</evidence>
<feature type="signal peptide" evidence="2">
    <location>
        <begin position="1"/>
        <end position="16"/>
    </location>
</feature>
<feature type="coiled-coil region" evidence="1">
    <location>
        <begin position="246"/>
        <end position="287"/>
    </location>
</feature>
<protein>
    <recommendedName>
        <fullName evidence="3">Apple domain-containing protein</fullName>
    </recommendedName>
</protein>
<evidence type="ECO:0000259" key="3">
    <source>
        <dbReference type="Pfam" id="PF00024"/>
    </source>
</evidence>
<dbReference type="OrthoDB" id="4462933at2759"/>
<keyword evidence="5" id="KW-1185">Reference proteome</keyword>
<sequence>MIIKTTLFLYFATAWAQQGPPPGGGPCSSNDPATCCLVAGQSEGQINLDGSSLRYTCGAYANPSQGQGHIAANSRECASLCASNPSCQAASWSLANSQKRCYFAKGESYEIRQNSNWLLLERFIEDDSIDGICPPDTVFVDGKCVPDQGDTGREIERCKEENSSLLLKVEKCQSNKEECTTQYEQVQSEKEACGNQVTACQDKVTNLELAKSTCEAQNTACESRTRACKDRITDLELAKSTCDAEKNFHKDKAETCNARLTDLESELSTLENKLGKCEVDKSALEAQLHESQAWQTCPANSVKVAAAGGQDFKIWCNQHWHTWGDVGAPRAHSLKHCAELCAAEPRCKSAIYAYEAADATFKYGCVFKSNLRINGPAEYRDSGWHTVSKLE</sequence>
<evidence type="ECO:0000313" key="4">
    <source>
        <dbReference type="EMBL" id="KAJ5211845.1"/>
    </source>
</evidence>
<feature type="chain" id="PRO_5040737973" description="Apple domain-containing protein" evidence="2">
    <location>
        <begin position="17"/>
        <end position="391"/>
    </location>
</feature>
<proteinExistence type="predicted"/>
<dbReference type="Gene3D" id="3.50.4.10">
    <property type="entry name" value="Hepatocyte Growth Factor"/>
    <property type="match status" value="1"/>
</dbReference>
<name>A0A9W9N2B4_9EURO</name>
<keyword evidence="2" id="KW-0732">Signal</keyword>
<keyword evidence="1" id="KW-0175">Coiled coil</keyword>
<dbReference type="GeneID" id="83177854"/>
<dbReference type="Gene3D" id="1.10.287.1490">
    <property type="match status" value="1"/>
</dbReference>
<dbReference type="Pfam" id="PF00024">
    <property type="entry name" value="PAN_1"/>
    <property type="match status" value="1"/>
</dbReference>
<feature type="domain" description="Apple" evidence="3">
    <location>
        <begin position="330"/>
        <end position="372"/>
    </location>
</feature>
<evidence type="ECO:0000256" key="2">
    <source>
        <dbReference type="SAM" id="SignalP"/>
    </source>
</evidence>
<gene>
    <name evidence="4" type="ORF">N7498_003491</name>
</gene>
<dbReference type="AlphaFoldDB" id="A0A9W9N2B4"/>
<comment type="caution">
    <text evidence="4">The sequence shown here is derived from an EMBL/GenBank/DDBJ whole genome shotgun (WGS) entry which is preliminary data.</text>
</comment>
<organism evidence="4 5">
    <name type="scientific">Penicillium cinerascens</name>
    <dbReference type="NCBI Taxonomy" id="70096"/>
    <lineage>
        <taxon>Eukaryota</taxon>
        <taxon>Fungi</taxon>
        <taxon>Dikarya</taxon>
        <taxon>Ascomycota</taxon>
        <taxon>Pezizomycotina</taxon>
        <taxon>Eurotiomycetes</taxon>
        <taxon>Eurotiomycetidae</taxon>
        <taxon>Eurotiales</taxon>
        <taxon>Aspergillaceae</taxon>
        <taxon>Penicillium</taxon>
    </lineage>
</organism>
<dbReference type="InterPro" id="IPR003609">
    <property type="entry name" value="Pan_app"/>
</dbReference>
<reference evidence="4" key="2">
    <citation type="journal article" date="2023" name="IMA Fungus">
        <title>Comparative genomic study of the Penicillium genus elucidates a diverse pangenome and 15 lateral gene transfer events.</title>
        <authorList>
            <person name="Petersen C."/>
            <person name="Sorensen T."/>
            <person name="Nielsen M.R."/>
            <person name="Sondergaard T.E."/>
            <person name="Sorensen J.L."/>
            <person name="Fitzpatrick D.A."/>
            <person name="Frisvad J.C."/>
            <person name="Nielsen K.L."/>
        </authorList>
    </citation>
    <scope>NUCLEOTIDE SEQUENCE</scope>
    <source>
        <strain evidence="4">IBT 15544</strain>
    </source>
</reference>
<reference evidence="4" key="1">
    <citation type="submission" date="2022-12" db="EMBL/GenBank/DDBJ databases">
        <authorList>
            <person name="Petersen C."/>
        </authorList>
    </citation>
    <scope>NUCLEOTIDE SEQUENCE</scope>
    <source>
        <strain evidence="4">IBT 15544</strain>
    </source>
</reference>
<feature type="coiled-coil region" evidence="1">
    <location>
        <begin position="155"/>
        <end position="189"/>
    </location>
</feature>
<accession>A0A9W9N2B4</accession>
<dbReference type="RefSeq" id="XP_058310015.1">
    <property type="nucleotide sequence ID" value="XM_058450553.1"/>
</dbReference>
<dbReference type="Proteomes" id="UP001150904">
    <property type="component" value="Unassembled WGS sequence"/>
</dbReference>
<dbReference type="EMBL" id="JAPQKR010000008">
    <property type="protein sequence ID" value="KAJ5211845.1"/>
    <property type="molecule type" value="Genomic_DNA"/>
</dbReference>
<evidence type="ECO:0000256" key="1">
    <source>
        <dbReference type="SAM" id="Coils"/>
    </source>
</evidence>